<proteinExistence type="predicted"/>
<dbReference type="EMBL" id="LN681231">
    <property type="protein sequence ID" value="CEK28180.1"/>
    <property type="molecule type" value="Genomic_DNA"/>
</dbReference>
<protein>
    <submittedName>
        <fullName evidence="2">Uncharacterized protein</fullName>
    </submittedName>
</protein>
<feature type="transmembrane region" description="Helical" evidence="1">
    <location>
        <begin position="21"/>
        <end position="45"/>
    </location>
</feature>
<gene>
    <name evidence="2" type="ORF">CSF007_12205</name>
</gene>
<name>A0A0A8VF37_YERRU</name>
<evidence type="ECO:0000256" key="1">
    <source>
        <dbReference type="SAM" id="Phobius"/>
    </source>
</evidence>
<keyword evidence="1" id="KW-1133">Transmembrane helix</keyword>
<keyword evidence="1" id="KW-0812">Transmembrane</keyword>
<dbReference type="AlphaFoldDB" id="A0A0A8VF37"/>
<keyword evidence="1" id="KW-0472">Membrane</keyword>
<sequence length="47" mass="5159">MSVTAPVSYLNDENSSQPACWLFYGLLVVYSVGSSTYPVTFFIMVSS</sequence>
<evidence type="ECO:0000313" key="2">
    <source>
        <dbReference type="EMBL" id="CEK28180.1"/>
    </source>
</evidence>
<organism evidence="2">
    <name type="scientific">Yersinia ruckeri</name>
    <dbReference type="NCBI Taxonomy" id="29486"/>
    <lineage>
        <taxon>Bacteria</taxon>
        <taxon>Pseudomonadati</taxon>
        <taxon>Pseudomonadota</taxon>
        <taxon>Gammaproteobacteria</taxon>
        <taxon>Enterobacterales</taxon>
        <taxon>Yersiniaceae</taxon>
        <taxon>Yersinia</taxon>
    </lineage>
</organism>
<reference evidence="2" key="1">
    <citation type="journal article" date="2015" name="Genome Announc.">
        <title>Complete Genome Sequence of Yersinia ruckeri Strain CSF007-82, Etiologic Agent of Red Mouth Disease in Salmonid Fish.</title>
        <authorList>
            <person name="Nelson M.C."/>
            <person name="LaPatra S.E."/>
            <person name="Welch T.J."/>
            <person name="Graf J."/>
        </authorList>
    </citation>
    <scope>NUCLEOTIDE SEQUENCE</scope>
    <source>
        <strain evidence="2">CSF007-82</strain>
    </source>
</reference>
<accession>A0A0A8VF37</accession>